<dbReference type="Gene3D" id="3.30.420.10">
    <property type="entry name" value="Ribonuclease H-like superfamily/Ribonuclease H"/>
    <property type="match status" value="1"/>
</dbReference>
<feature type="compositionally biased region" description="Low complexity" evidence="7">
    <location>
        <begin position="140"/>
        <end position="153"/>
    </location>
</feature>
<dbReference type="InterPro" id="IPR012337">
    <property type="entry name" value="RNaseH-like_sf"/>
</dbReference>
<keyword evidence="10" id="KW-1185">Reference proteome</keyword>
<feature type="domain" description="Exonuclease" evidence="8">
    <location>
        <begin position="329"/>
        <end position="490"/>
    </location>
</feature>
<organism evidence="9 10">
    <name type="scientific">Vermiconidia calcicola</name>
    <dbReference type="NCBI Taxonomy" id="1690605"/>
    <lineage>
        <taxon>Eukaryota</taxon>
        <taxon>Fungi</taxon>
        <taxon>Dikarya</taxon>
        <taxon>Ascomycota</taxon>
        <taxon>Pezizomycotina</taxon>
        <taxon>Dothideomycetes</taxon>
        <taxon>Dothideomycetidae</taxon>
        <taxon>Mycosphaerellales</taxon>
        <taxon>Extremaceae</taxon>
        <taxon>Vermiconidia</taxon>
    </lineage>
</organism>
<evidence type="ECO:0000256" key="7">
    <source>
        <dbReference type="SAM" id="MobiDB-lite"/>
    </source>
</evidence>
<keyword evidence="4" id="KW-0378">Hydrolase</keyword>
<gene>
    <name evidence="9" type="ORF">LTR25_001228</name>
</gene>
<dbReference type="CDD" id="cd06145">
    <property type="entry name" value="REX1_like"/>
    <property type="match status" value="1"/>
</dbReference>
<protein>
    <recommendedName>
        <fullName evidence="8">Exonuclease domain-containing protein</fullName>
    </recommendedName>
</protein>
<name>A0AAV9QGX7_9PEZI</name>
<dbReference type="InterPro" id="IPR034922">
    <property type="entry name" value="REX1-like_exo"/>
</dbReference>
<feature type="region of interest" description="Disordered" evidence="7">
    <location>
        <begin position="608"/>
        <end position="644"/>
    </location>
</feature>
<dbReference type="InterPro" id="IPR013520">
    <property type="entry name" value="Ribonucl_H"/>
</dbReference>
<feature type="region of interest" description="Disordered" evidence="7">
    <location>
        <begin position="555"/>
        <end position="591"/>
    </location>
</feature>
<proteinExistence type="inferred from homology"/>
<dbReference type="Pfam" id="PF00929">
    <property type="entry name" value="RNase_T"/>
    <property type="match status" value="1"/>
</dbReference>
<dbReference type="AlphaFoldDB" id="A0AAV9QGX7"/>
<feature type="region of interest" description="Disordered" evidence="7">
    <location>
        <begin position="291"/>
        <end position="326"/>
    </location>
</feature>
<evidence type="ECO:0000256" key="1">
    <source>
        <dbReference type="ARBA" id="ARBA00004123"/>
    </source>
</evidence>
<feature type="region of interest" description="Disordered" evidence="7">
    <location>
        <begin position="206"/>
        <end position="225"/>
    </location>
</feature>
<evidence type="ECO:0000256" key="5">
    <source>
        <dbReference type="ARBA" id="ARBA00022839"/>
    </source>
</evidence>
<dbReference type="GO" id="GO:0005634">
    <property type="term" value="C:nucleus"/>
    <property type="evidence" value="ECO:0007669"/>
    <property type="project" value="UniProtKB-SubCell"/>
</dbReference>
<dbReference type="InterPro" id="IPR036397">
    <property type="entry name" value="RNaseH_sf"/>
</dbReference>
<dbReference type="FunFam" id="3.30.420.10:FF:000019">
    <property type="entry name" value="RNA exonuclease NEF-sp"/>
    <property type="match status" value="1"/>
</dbReference>
<dbReference type="SMART" id="SM00479">
    <property type="entry name" value="EXOIII"/>
    <property type="match status" value="1"/>
</dbReference>
<feature type="region of interest" description="Disordered" evidence="7">
    <location>
        <begin position="1"/>
        <end position="50"/>
    </location>
</feature>
<evidence type="ECO:0000313" key="10">
    <source>
        <dbReference type="Proteomes" id="UP001345827"/>
    </source>
</evidence>
<sequence>MISEQAQEGQQRRKANGNGTEAERGWSVAESKSSRKKRRKLREDPDGYPSINFLDTKPARVQMKALQDLVLYLMADGVAPTCAKQIDKVVVLMIPGLDRATLEDPEILKSAISLYEQTAASKDADEKVADADTEPPQDQTTTTTSATISSASTPNPDVSDSPAAGAPLTAETLIQRLLSHIIEVRAPGDSHANRVHSPLQGMLIAPLSSSDTSKNNKKTTEKSFQPTRTSITHFVHSADELREAEYPIHSAAFTNAHDAHLEATRRVATFQSSDHGWVDTAVTVSVPVAQTTTTTLPPTSPLPTSSPPHSRGSSHSKSGPHDPVTQGLRPFALDCEMVLTNDDKYSLARISLVDWSGSTVLDSYVKPSLPIKNYFTQYSGITPSHLENITTSLSDIQSRLLSILGSDSILLGHSLESDLNALKLTHPFIIDTSIIYPHPRGLPLRSSLKFLANRYLKREIQKGGADGHDSVEDARAVLDLVKLKCEKGPRWGTLDANGESIFKSISRGVRNDGSGKPRESAIVEYGTPERGFGKEATHKIACTTDDEIVQGVIRAAKGDSPPPAATVNEDGDNEKETESTDDQGRHDRIPAGGVDFIWGRLRDLEALRGWNTPPAPPGSEAEAESSTAANGTATDGKESPEQLHQTASRTLAHLLRLYASLPPRTLLITYSGTSDMRPLLRLQQLQTQFRKEFKVKKWDELSVKWTDTEEQLLRAAVDSARKGVGILTVK</sequence>
<accession>A0AAV9QGX7</accession>
<evidence type="ECO:0000313" key="9">
    <source>
        <dbReference type="EMBL" id="KAK5543614.1"/>
    </source>
</evidence>
<dbReference type="GO" id="GO:0004527">
    <property type="term" value="F:exonuclease activity"/>
    <property type="evidence" value="ECO:0007669"/>
    <property type="project" value="UniProtKB-KW"/>
</dbReference>
<dbReference type="GO" id="GO:0003676">
    <property type="term" value="F:nucleic acid binding"/>
    <property type="evidence" value="ECO:0007669"/>
    <property type="project" value="InterPro"/>
</dbReference>
<keyword evidence="6" id="KW-0539">Nucleus</keyword>
<dbReference type="PANTHER" id="PTHR12801:SF115">
    <property type="entry name" value="FI18136P1-RELATED"/>
    <property type="match status" value="1"/>
</dbReference>
<evidence type="ECO:0000256" key="4">
    <source>
        <dbReference type="ARBA" id="ARBA00022801"/>
    </source>
</evidence>
<evidence type="ECO:0000256" key="2">
    <source>
        <dbReference type="ARBA" id="ARBA00006357"/>
    </source>
</evidence>
<comment type="caution">
    <text evidence="9">The sequence shown here is derived from an EMBL/GenBank/DDBJ whole genome shotgun (WGS) entry which is preliminary data.</text>
</comment>
<evidence type="ECO:0000259" key="8">
    <source>
        <dbReference type="SMART" id="SM00479"/>
    </source>
</evidence>
<dbReference type="Proteomes" id="UP001345827">
    <property type="component" value="Unassembled WGS sequence"/>
</dbReference>
<keyword evidence="5" id="KW-0269">Exonuclease</keyword>
<evidence type="ECO:0000256" key="6">
    <source>
        <dbReference type="ARBA" id="ARBA00023242"/>
    </source>
</evidence>
<feature type="compositionally biased region" description="Low complexity" evidence="7">
    <location>
        <begin position="618"/>
        <end position="634"/>
    </location>
</feature>
<dbReference type="InterPro" id="IPR047021">
    <property type="entry name" value="REXO1/3/4-like"/>
</dbReference>
<feature type="compositionally biased region" description="Low complexity" evidence="7">
    <location>
        <begin position="307"/>
        <end position="317"/>
    </location>
</feature>
<feature type="compositionally biased region" description="Basic and acidic residues" evidence="7">
    <location>
        <begin position="574"/>
        <end position="589"/>
    </location>
</feature>
<dbReference type="SUPFAM" id="SSF53098">
    <property type="entry name" value="Ribonuclease H-like"/>
    <property type="match status" value="1"/>
</dbReference>
<dbReference type="PANTHER" id="PTHR12801">
    <property type="entry name" value="RNA EXONUCLEASE REXO1 / RECO3 FAMILY MEMBER-RELATED"/>
    <property type="match status" value="1"/>
</dbReference>
<keyword evidence="3" id="KW-0540">Nuclease</keyword>
<reference evidence="9 10" key="1">
    <citation type="submission" date="2023-06" db="EMBL/GenBank/DDBJ databases">
        <title>Black Yeasts Isolated from many extreme environments.</title>
        <authorList>
            <person name="Coleine C."/>
            <person name="Stajich J.E."/>
            <person name="Selbmann L."/>
        </authorList>
    </citation>
    <scope>NUCLEOTIDE SEQUENCE [LARGE SCALE GENOMIC DNA]</scope>
    <source>
        <strain evidence="9 10">CCFEE 5887</strain>
    </source>
</reference>
<feature type="region of interest" description="Disordered" evidence="7">
    <location>
        <begin position="123"/>
        <end position="165"/>
    </location>
</feature>
<comment type="subcellular location">
    <subcellularLocation>
        <location evidence="1">Nucleus</location>
    </subcellularLocation>
</comment>
<dbReference type="EMBL" id="JAXLQG010000002">
    <property type="protein sequence ID" value="KAK5543614.1"/>
    <property type="molecule type" value="Genomic_DNA"/>
</dbReference>
<comment type="similarity">
    <text evidence="2">Belongs to the REXO1/REXO3 family.</text>
</comment>
<evidence type="ECO:0000256" key="3">
    <source>
        <dbReference type="ARBA" id="ARBA00022722"/>
    </source>
</evidence>